<dbReference type="GO" id="GO:0005886">
    <property type="term" value="C:plasma membrane"/>
    <property type="evidence" value="ECO:0007669"/>
    <property type="project" value="UniProtKB-SubCell"/>
</dbReference>
<feature type="transmembrane region" description="Helical" evidence="9">
    <location>
        <begin position="7"/>
        <end position="27"/>
    </location>
</feature>
<evidence type="ECO:0000313" key="11">
    <source>
        <dbReference type="Proteomes" id="UP000075374"/>
    </source>
</evidence>
<feature type="transmembrane region" description="Helical" evidence="9">
    <location>
        <begin position="187"/>
        <end position="206"/>
    </location>
</feature>
<comment type="function">
    <text evidence="9">Component of the transport system for branched-chain amino acids.</text>
</comment>
<evidence type="ECO:0000256" key="4">
    <source>
        <dbReference type="ARBA" id="ARBA00022475"/>
    </source>
</evidence>
<feature type="transmembrane region" description="Helical" evidence="9">
    <location>
        <begin position="39"/>
        <end position="59"/>
    </location>
</feature>
<name>A0A151ARL7_9CLOT</name>
<keyword evidence="6 9" id="KW-0029">Amino-acid transport</keyword>
<evidence type="ECO:0000256" key="3">
    <source>
        <dbReference type="ARBA" id="ARBA00022448"/>
    </source>
</evidence>
<evidence type="ECO:0000256" key="6">
    <source>
        <dbReference type="ARBA" id="ARBA00022970"/>
    </source>
</evidence>
<feature type="transmembrane region" description="Helical" evidence="9">
    <location>
        <begin position="405"/>
        <end position="423"/>
    </location>
</feature>
<evidence type="ECO:0000256" key="5">
    <source>
        <dbReference type="ARBA" id="ARBA00022692"/>
    </source>
</evidence>
<evidence type="ECO:0000256" key="8">
    <source>
        <dbReference type="ARBA" id="ARBA00023136"/>
    </source>
</evidence>
<keyword evidence="4" id="KW-1003">Cell membrane</keyword>
<keyword evidence="7 9" id="KW-1133">Transmembrane helix</keyword>
<keyword evidence="3 9" id="KW-0813">Transport</keyword>
<dbReference type="InterPro" id="IPR004685">
    <property type="entry name" value="Brnchd-chn_aa_trnsp_Livcs"/>
</dbReference>
<sequence>MKSKVKDYFVIGFALFAMFFGAGNLIFPPTLGRAVGSKYLPSILGFLATGVGLPLMGILSCIKSNGDFTSMAGKVGKDFSLIITSALILAIGPMLAIPRTAATTFELSLQPFFPNMNPFVAVLLFFLINLAFVLKPNSIIDNIGKFLTPVLLIMLSLIIIKGIVCPIGEIYNTNYTNVFSNSLLEGYQTMDAMASVIFASIIISSVKSKGYKTSSEIARVTVASSIVAVIGLSFIYGGLLYLGAQTNSILPGDTSRTRLVSDISKYVLGNFGTIALSISVGLACLTTSIGLTSTGADFFTKLSKGKISYTVNVVIITIISMIISLKGVDIIVSLASPILQILYPVVIILIVINLLENFIKNNKIIAITVYTALIFSILSTVNSLVPSIAFISTLLNSIPLSNLGFAWFIPSLIAFFISCIAFGNKEHSISQNLGQNFKEVS</sequence>
<feature type="transmembrane region" description="Helical" evidence="9">
    <location>
        <begin position="331"/>
        <end position="352"/>
    </location>
</feature>
<evidence type="ECO:0000256" key="1">
    <source>
        <dbReference type="ARBA" id="ARBA00004651"/>
    </source>
</evidence>
<feature type="transmembrane region" description="Helical" evidence="9">
    <location>
        <begin position="146"/>
        <end position="167"/>
    </location>
</feature>
<dbReference type="PANTHER" id="PTHR30588">
    <property type="entry name" value="BRANCHED-CHAIN AMINO ACID TRANSPORT SYSTEM 2 CARRIER PROTEIN"/>
    <property type="match status" value="1"/>
</dbReference>
<feature type="transmembrane region" description="Helical" evidence="9">
    <location>
        <begin position="364"/>
        <end position="385"/>
    </location>
</feature>
<comment type="subcellular location">
    <subcellularLocation>
        <location evidence="1 9">Cell membrane</location>
        <topology evidence="1 9">Multi-pass membrane protein</topology>
    </subcellularLocation>
</comment>
<dbReference type="PATRIC" id="fig|1121305.3.peg.231"/>
<organism evidence="10 11">
    <name type="scientific">Clostridium colicanis DSM 13634</name>
    <dbReference type="NCBI Taxonomy" id="1121305"/>
    <lineage>
        <taxon>Bacteria</taxon>
        <taxon>Bacillati</taxon>
        <taxon>Bacillota</taxon>
        <taxon>Clostridia</taxon>
        <taxon>Eubacteriales</taxon>
        <taxon>Clostridiaceae</taxon>
        <taxon>Clostridium</taxon>
    </lineage>
</organism>
<protein>
    <recommendedName>
        <fullName evidence="9">Branched-chain amino acid transport system carrier protein</fullName>
    </recommendedName>
</protein>
<dbReference type="STRING" id="1121305.CLCOL_02340"/>
<feature type="transmembrane region" description="Helical" evidence="9">
    <location>
        <begin position="116"/>
        <end position="134"/>
    </location>
</feature>
<gene>
    <name evidence="10" type="primary">brnQ_1</name>
    <name evidence="10" type="ORF">CLCOL_02340</name>
</gene>
<dbReference type="GO" id="GO:0015820">
    <property type="term" value="P:L-leucine transport"/>
    <property type="evidence" value="ECO:0007669"/>
    <property type="project" value="TreeGrafter"/>
</dbReference>
<proteinExistence type="inferred from homology"/>
<keyword evidence="11" id="KW-1185">Reference proteome</keyword>
<dbReference type="PANTHER" id="PTHR30588:SF0">
    <property type="entry name" value="BRANCHED-CHAIN AMINO ACID PERMEASE BRNQ"/>
    <property type="match status" value="1"/>
</dbReference>
<keyword evidence="8 9" id="KW-0472">Membrane</keyword>
<keyword evidence="5 9" id="KW-0812">Transmembrane</keyword>
<feature type="transmembrane region" description="Helical" evidence="9">
    <location>
        <begin position="79"/>
        <end position="96"/>
    </location>
</feature>
<dbReference type="AlphaFoldDB" id="A0A151ARL7"/>
<feature type="transmembrane region" description="Helical" evidence="9">
    <location>
        <begin position="307"/>
        <end position="325"/>
    </location>
</feature>
<comment type="caution">
    <text evidence="10">The sequence shown here is derived from an EMBL/GenBank/DDBJ whole genome shotgun (WGS) entry which is preliminary data.</text>
</comment>
<dbReference type="GO" id="GO:0005304">
    <property type="term" value="F:L-valine transmembrane transporter activity"/>
    <property type="evidence" value="ECO:0007669"/>
    <property type="project" value="TreeGrafter"/>
</dbReference>
<dbReference type="Pfam" id="PF05525">
    <property type="entry name" value="Branch_AA_trans"/>
    <property type="match status" value="1"/>
</dbReference>
<evidence type="ECO:0000256" key="2">
    <source>
        <dbReference type="ARBA" id="ARBA00008540"/>
    </source>
</evidence>
<dbReference type="EMBL" id="LTBB01000001">
    <property type="protein sequence ID" value="KYH30288.1"/>
    <property type="molecule type" value="Genomic_DNA"/>
</dbReference>
<accession>A0A151ARL7</accession>
<dbReference type="GO" id="GO:0015818">
    <property type="term" value="P:isoleucine transport"/>
    <property type="evidence" value="ECO:0007669"/>
    <property type="project" value="TreeGrafter"/>
</dbReference>
<dbReference type="GO" id="GO:0015190">
    <property type="term" value="F:L-leucine transmembrane transporter activity"/>
    <property type="evidence" value="ECO:0007669"/>
    <property type="project" value="TreeGrafter"/>
</dbReference>
<comment type="similarity">
    <text evidence="2 9">Belongs to the branched chain amino acid transporter family.</text>
</comment>
<dbReference type="NCBIfam" id="TIGR00796">
    <property type="entry name" value="livcs"/>
    <property type="match status" value="1"/>
</dbReference>
<evidence type="ECO:0000313" key="10">
    <source>
        <dbReference type="EMBL" id="KYH30288.1"/>
    </source>
</evidence>
<evidence type="ECO:0000256" key="7">
    <source>
        <dbReference type="ARBA" id="ARBA00022989"/>
    </source>
</evidence>
<feature type="transmembrane region" description="Helical" evidence="9">
    <location>
        <begin position="218"/>
        <end position="243"/>
    </location>
</feature>
<dbReference type="GO" id="GO:0015188">
    <property type="term" value="F:L-isoleucine transmembrane transporter activity"/>
    <property type="evidence" value="ECO:0007669"/>
    <property type="project" value="TreeGrafter"/>
</dbReference>
<dbReference type="RefSeq" id="WP_061857168.1">
    <property type="nucleotide sequence ID" value="NZ_LTBB01000001.1"/>
</dbReference>
<dbReference type="Proteomes" id="UP000075374">
    <property type="component" value="Unassembled WGS sequence"/>
</dbReference>
<feature type="transmembrane region" description="Helical" evidence="9">
    <location>
        <begin position="263"/>
        <end position="286"/>
    </location>
</feature>
<reference evidence="10 11" key="1">
    <citation type="submission" date="2016-02" db="EMBL/GenBank/DDBJ databases">
        <title>Genome sequence of Clostridium colicanis DSM 13634.</title>
        <authorList>
            <person name="Poehlein A."/>
            <person name="Daniel R."/>
        </authorList>
    </citation>
    <scope>NUCLEOTIDE SEQUENCE [LARGE SCALE GENOMIC DNA]</scope>
    <source>
        <strain evidence="10 11">DSM 13634</strain>
    </source>
</reference>
<evidence type="ECO:0000256" key="9">
    <source>
        <dbReference type="RuleBase" id="RU362122"/>
    </source>
</evidence>